<evidence type="ECO:0000256" key="5">
    <source>
        <dbReference type="SAM" id="MobiDB-lite"/>
    </source>
</evidence>
<organism evidence="8 9">
    <name type="scientific">Cynara cardunculus var. scolymus</name>
    <name type="common">Globe artichoke</name>
    <name type="synonym">Cynara scolymus</name>
    <dbReference type="NCBI Taxonomy" id="59895"/>
    <lineage>
        <taxon>Eukaryota</taxon>
        <taxon>Viridiplantae</taxon>
        <taxon>Streptophyta</taxon>
        <taxon>Embryophyta</taxon>
        <taxon>Tracheophyta</taxon>
        <taxon>Spermatophyta</taxon>
        <taxon>Magnoliopsida</taxon>
        <taxon>eudicotyledons</taxon>
        <taxon>Gunneridae</taxon>
        <taxon>Pentapetalae</taxon>
        <taxon>asterids</taxon>
        <taxon>campanulids</taxon>
        <taxon>Asterales</taxon>
        <taxon>Asteraceae</taxon>
        <taxon>Carduoideae</taxon>
        <taxon>Cardueae</taxon>
        <taxon>Carduinae</taxon>
        <taxon>Cynara</taxon>
    </lineage>
</organism>
<dbReference type="Gene3D" id="2.60.40.1820">
    <property type="match status" value="1"/>
</dbReference>
<feature type="region of interest" description="Disordered" evidence="5">
    <location>
        <begin position="1"/>
        <end position="26"/>
    </location>
</feature>
<proteinExistence type="predicted"/>
<evidence type="ECO:0000256" key="1">
    <source>
        <dbReference type="ARBA" id="ARBA00004167"/>
    </source>
</evidence>
<evidence type="ECO:0000256" key="3">
    <source>
        <dbReference type="ARBA" id="ARBA00022989"/>
    </source>
</evidence>
<dbReference type="AlphaFoldDB" id="A0A103XQI7"/>
<keyword evidence="9" id="KW-1185">Reference proteome</keyword>
<dbReference type="Pfam" id="PF03168">
    <property type="entry name" value="LEA_2"/>
    <property type="match status" value="1"/>
</dbReference>
<accession>A0A103XQI7</accession>
<dbReference type="InterPro" id="IPR044839">
    <property type="entry name" value="NDR1-like"/>
</dbReference>
<dbReference type="Proteomes" id="UP000243975">
    <property type="component" value="Unassembled WGS sequence"/>
</dbReference>
<dbReference type="OrthoDB" id="1929523at2759"/>
<reference evidence="8 9" key="1">
    <citation type="journal article" date="2016" name="Sci. Rep.">
        <title>The genome sequence of the outbreeding globe artichoke constructed de novo incorporating a phase-aware low-pass sequencing strategy of F1 progeny.</title>
        <authorList>
            <person name="Scaglione D."/>
            <person name="Reyes-Chin-Wo S."/>
            <person name="Acquadro A."/>
            <person name="Froenicke L."/>
            <person name="Portis E."/>
            <person name="Beitel C."/>
            <person name="Tirone M."/>
            <person name="Mauro R."/>
            <person name="Lo Monaco A."/>
            <person name="Mauromicale G."/>
            <person name="Faccioli P."/>
            <person name="Cattivelli L."/>
            <person name="Rieseberg L."/>
            <person name="Michelmore R."/>
            <person name="Lanteri S."/>
        </authorList>
    </citation>
    <scope>NUCLEOTIDE SEQUENCE [LARGE SCALE GENOMIC DNA]</scope>
    <source>
        <strain evidence="8">2C</strain>
    </source>
</reference>
<sequence>MHVKKKHHQETLSAIPAVDDAQHSHTSPAKRRRRCICFSVALTLLAVVALLILVLALTVFKSKKPVTTVNSVALIDVNASVTLLPLRVSLNISLDINISVRNPNKVSIKYRNSSAALRYKGQDVGNVPIPAGKIGSDGTKQLNLTLTIFADRLLKDLDIYRDVISGNFRVSIYSRISGTVRIVNLFNIHVVSTSTCDLNIDILKKRIVDERCDYKKKS</sequence>
<dbReference type="InterPro" id="IPR004864">
    <property type="entry name" value="LEA_2"/>
</dbReference>
<keyword evidence="4 6" id="KW-0472">Membrane</keyword>
<feature type="domain" description="Late embryogenesis abundant protein LEA-2 subgroup" evidence="7">
    <location>
        <begin position="98"/>
        <end position="186"/>
    </location>
</feature>
<protein>
    <submittedName>
        <fullName evidence="8">Late embryogenesis abundant protein, LEA-14</fullName>
    </submittedName>
</protein>
<dbReference type="Gramene" id="KVH94934">
    <property type="protein sequence ID" value="KVH94934"/>
    <property type="gene ID" value="Ccrd_002988"/>
</dbReference>
<dbReference type="OMA" id="QYIAMAM"/>
<dbReference type="PANTHER" id="PTHR31234">
    <property type="entry name" value="LATE EMBRYOGENESIS ABUNDANT (LEA) HYDROXYPROLINE-RICH GLYCOPROTEIN FAMILY"/>
    <property type="match status" value="1"/>
</dbReference>
<evidence type="ECO:0000259" key="7">
    <source>
        <dbReference type="Pfam" id="PF03168"/>
    </source>
</evidence>
<keyword evidence="3 6" id="KW-1133">Transmembrane helix</keyword>
<dbReference type="STRING" id="59895.A0A103XQI7"/>
<keyword evidence="2 6" id="KW-0812">Transmembrane</keyword>
<dbReference type="SUPFAM" id="SSF117070">
    <property type="entry name" value="LEA14-like"/>
    <property type="match status" value="1"/>
</dbReference>
<comment type="caution">
    <text evidence="8">The sequence shown here is derived from an EMBL/GenBank/DDBJ whole genome shotgun (WGS) entry which is preliminary data.</text>
</comment>
<name>A0A103XQI7_CYNCS</name>
<evidence type="ECO:0000256" key="2">
    <source>
        <dbReference type="ARBA" id="ARBA00022692"/>
    </source>
</evidence>
<evidence type="ECO:0000313" key="9">
    <source>
        <dbReference type="Proteomes" id="UP000243975"/>
    </source>
</evidence>
<dbReference type="GO" id="GO:0016020">
    <property type="term" value="C:membrane"/>
    <property type="evidence" value="ECO:0007669"/>
    <property type="project" value="UniProtKB-SubCell"/>
</dbReference>
<evidence type="ECO:0000256" key="4">
    <source>
        <dbReference type="ARBA" id="ARBA00023136"/>
    </source>
</evidence>
<comment type="subcellular location">
    <subcellularLocation>
        <location evidence="1">Membrane</location>
        <topology evidence="1">Single-pass membrane protein</topology>
    </subcellularLocation>
</comment>
<gene>
    <name evidence="8" type="ORF">Ccrd_002988</name>
</gene>
<evidence type="ECO:0000313" key="8">
    <source>
        <dbReference type="EMBL" id="KVH94934.1"/>
    </source>
</evidence>
<dbReference type="GO" id="GO:0098542">
    <property type="term" value="P:defense response to other organism"/>
    <property type="evidence" value="ECO:0007669"/>
    <property type="project" value="InterPro"/>
</dbReference>
<feature type="transmembrane region" description="Helical" evidence="6">
    <location>
        <begin position="35"/>
        <end position="60"/>
    </location>
</feature>
<dbReference type="EMBL" id="LEKV01004491">
    <property type="protein sequence ID" value="KVH94934.1"/>
    <property type="molecule type" value="Genomic_DNA"/>
</dbReference>
<dbReference type="PANTHER" id="PTHR31234:SF65">
    <property type="entry name" value="LATE EMBRYOGENESIS ABUNDANT PROTEIN, LEA_2 SUBGROUP"/>
    <property type="match status" value="1"/>
</dbReference>
<evidence type="ECO:0000256" key="6">
    <source>
        <dbReference type="SAM" id="Phobius"/>
    </source>
</evidence>